<keyword evidence="6" id="KW-1185">Reference proteome</keyword>
<dbReference type="SUPFAM" id="SSF69593">
    <property type="entry name" value="Glycerol-3-phosphate (1)-acyltransferase"/>
    <property type="match status" value="1"/>
</dbReference>
<comment type="caution">
    <text evidence="5">The sequence shown here is derived from an EMBL/GenBank/DDBJ whole genome shotgun (WGS) entry which is preliminary data.</text>
</comment>
<keyword evidence="1" id="KW-0808">Transferase</keyword>
<dbReference type="PANTHER" id="PTHR10434">
    <property type="entry name" value="1-ACYL-SN-GLYCEROL-3-PHOSPHATE ACYLTRANSFERASE"/>
    <property type="match status" value="1"/>
</dbReference>
<name>A0ABN1TKW5_9ACTN</name>
<dbReference type="RefSeq" id="WP_343990781.1">
    <property type="nucleotide sequence ID" value="NZ_BAAALG010000002.1"/>
</dbReference>
<evidence type="ECO:0000256" key="2">
    <source>
        <dbReference type="ARBA" id="ARBA00023315"/>
    </source>
</evidence>
<keyword evidence="2 5" id="KW-0012">Acyltransferase</keyword>
<evidence type="ECO:0000256" key="3">
    <source>
        <dbReference type="SAM" id="MobiDB-lite"/>
    </source>
</evidence>
<reference evidence="5 6" key="1">
    <citation type="journal article" date="2019" name="Int. J. Syst. Evol. Microbiol.">
        <title>The Global Catalogue of Microorganisms (GCM) 10K type strain sequencing project: providing services to taxonomists for standard genome sequencing and annotation.</title>
        <authorList>
            <consortium name="The Broad Institute Genomics Platform"/>
            <consortium name="The Broad Institute Genome Sequencing Center for Infectious Disease"/>
            <person name="Wu L."/>
            <person name="Ma J."/>
        </authorList>
    </citation>
    <scope>NUCLEOTIDE SEQUENCE [LARGE SCALE GENOMIC DNA]</scope>
    <source>
        <strain evidence="5 6">JCM 13008</strain>
    </source>
</reference>
<gene>
    <name evidence="5" type="ORF">GCM10009668_03800</name>
</gene>
<dbReference type="Pfam" id="PF01553">
    <property type="entry name" value="Acyltransferase"/>
    <property type="match status" value="1"/>
</dbReference>
<feature type="compositionally biased region" description="Basic and acidic residues" evidence="3">
    <location>
        <begin position="250"/>
        <end position="259"/>
    </location>
</feature>
<dbReference type="PANTHER" id="PTHR10434:SF11">
    <property type="entry name" value="1-ACYL-SN-GLYCEROL-3-PHOSPHATE ACYLTRANSFERASE"/>
    <property type="match status" value="1"/>
</dbReference>
<sequence length="259" mass="27289">MSASGSVTPLAGAALPRTDQVPLPARFLLHPLRPPARMLLRSRYEIRVHGAEQVPASGPVILAANHIGVIDGPLLAIFSPRPVHALTKIEMFAGRLGRFLTWSGQIPLDRFHYDPAAIKSCIAVLRAGRVAGIFPEGTRGAGDLDLARFHHGAAYLALVTGAPVVPVTFLGTRAPGAPGSALPPRAGGVDMVYGSPFQVPPHAWPRSREQVAQTTALLQAHMSVCLDRARDLTGRALPGPLPEGDEPDGDPDRAPGRGA</sequence>
<proteinExistence type="predicted"/>
<dbReference type="InterPro" id="IPR002123">
    <property type="entry name" value="Plipid/glycerol_acylTrfase"/>
</dbReference>
<dbReference type="EMBL" id="BAAALG010000002">
    <property type="protein sequence ID" value="GAA1092102.1"/>
    <property type="molecule type" value="Genomic_DNA"/>
</dbReference>
<accession>A0ABN1TKW5</accession>
<protein>
    <submittedName>
        <fullName evidence="5">Lysophospholipid acyltransferase family protein</fullName>
    </submittedName>
</protein>
<evidence type="ECO:0000256" key="1">
    <source>
        <dbReference type="ARBA" id="ARBA00022679"/>
    </source>
</evidence>
<dbReference type="CDD" id="cd07989">
    <property type="entry name" value="LPLAT_AGPAT-like"/>
    <property type="match status" value="1"/>
</dbReference>
<evidence type="ECO:0000259" key="4">
    <source>
        <dbReference type="SMART" id="SM00563"/>
    </source>
</evidence>
<evidence type="ECO:0000313" key="5">
    <source>
        <dbReference type="EMBL" id="GAA1092102.1"/>
    </source>
</evidence>
<evidence type="ECO:0000313" key="6">
    <source>
        <dbReference type="Proteomes" id="UP001501581"/>
    </source>
</evidence>
<feature type="domain" description="Phospholipid/glycerol acyltransferase" evidence="4">
    <location>
        <begin position="60"/>
        <end position="172"/>
    </location>
</feature>
<organism evidence="5 6">
    <name type="scientific">Nocardioides dubius</name>
    <dbReference type="NCBI Taxonomy" id="317019"/>
    <lineage>
        <taxon>Bacteria</taxon>
        <taxon>Bacillati</taxon>
        <taxon>Actinomycetota</taxon>
        <taxon>Actinomycetes</taxon>
        <taxon>Propionibacteriales</taxon>
        <taxon>Nocardioidaceae</taxon>
        <taxon>Nocardioides</taxon>
    </lineage>
</organism>
<dbReference type="SMART" id="SM00563">
    <property type="entry name" value="PlsC"/>
    <property type="match status" value="1"/>
</dbReference>
<dbReference type="Proteomes" id="UP001501581">
    <property type="component" value="Unassembled WGS sequence"/>
</dbReference>
<feature type="region of interest" description="Disordered" evidence="3">
    <location>
        <begin position="233"/>
        <end position="259"/>
    </location>
</feature>
<dbReference type="GO" id="GO:0016746">
    <property type="term" value="F:acyltransferase activity"/>
    <property type="evidence" value="ECO:0007669"/>
    <property type="project" value="UniProtKB-KW"/>
</dbReference>